<proteinExistence type="predicted"/>
<dbReference type="PANTHER" id="PTHR30441">
    <property type="entry name" value="DUF748 DOMAIN-CONTAINING PROTEIN"/>
    <property type="match status" value="1"/>
</dbReference>
<dbReference type="EMBL" id="SZPQ01000017">
    <property type="protein sequence ID" value="TKI05783.1"/>
    <property type="molecule type" value="Genomic_DNA"/>
</dbReference>
<gene>
    <name evidence="2" type="primary">asmA</name>
    <name evidence="2" type="ORF">FCN80_12655</name>
</gene>
<keyword evidence="3" id="KW-1185">Reference proteome</keyword>
<dbReference type="PANTHER" id="PTHR30441:SF4">
    <property type="entry name" value="PROTEIN ASMA"/>
    <property type="match status" value="1"/>
</dbReference>
<sequence length="613" mass="67374">MRRLLTTLVILLAVLLVGVTALVMLINPNEFRHYMVAKVKQRSGYDLVLDGNLRWHVWPQLSILAGRTTLTAPGAKLPVVSAENMRLDVELWPLLSHQLSVKQVMLKGAVITLTPDSAERKPKNAPIAPPAGTLAPELRAGWSYDIASLKLTDSLLVWQKQPNEQINFRDLNLDIEQNGHRQGDITFSSRINRDQRDLTLSLGGKIDMSRYPRQITARLNNVSYQLRGTGFPAGGIKGEGAFSADYSQTNRTLDITNLSLSANDSHITGQASAKLDSIPVYQLDLNAQHLNFDALTGYSADNSAGSGGDAGGSRGSRPIIISAVDDRSPSFLNGFDGQLNLTADQVTYRGLNITDFQARADNRRGHLVVNALDGKMGAGRFSLPGTFDSTGPQPTFTLHPDIHQVALGPLLQAFSLPQTLTGQLSVQGDITGRSLTARDFAENWRGDGRMVLDHARLEGLNISQLIQRAVARSNNGIGAEEQSENYSEVKQLTAQASLRQGNLQLSDLAGESDLLALTGNGTLNLPQRQCDVNLDIRVLKGWQGPPDRVAALINTPIPLRVYGPWDALGYELHVDQLMRRQLEDEIRRRLNDWAQKHQNSTRNKEVQKLLDKL</sequence>
<dbReference type="InterPro" id="IPR052894">
    <property type="entry name" value="AsmA-related"/>
</dbReference>
<reference evidence="2 3" key="1">
    <citation type="submission" date="2019-04" db="EMBL/GenBank/DDBJ databases">
        <authorList>
            <person name="Li M."/>
            <person name="Gao C."/>
        </authorList>
    </citation>
    <scope>NUCLEOTIDE SEQUENCE [LARGE SCALE GENOMIC DNA]</scope>
    <source>
        <strain evidence="2 3">BGMRC 2031</strain>
    </source>
</reference>
<dbReference type="InterPro" id="IPR007844">
    <property type="entry name" value="AsmA"/>
</dbReference>
<evidence type="ECO:0000313" key="2">
    <source>
        <dbReference type="EMBL" id="TKI05783.1"/>
    </source>
</evidence>
<dbReference type="RefSeq" id="WP_136990520.1">
    <property type="nucleotide sequence ID" value="NZ_SZPQ01000017.1"/>
</dbReference>
<protein>
    <submittedName>
        <fullName evidence="2">Outer membrane assembly protein AsmA</fullName>
    </submittedName>
</protein>
<dbReference type="NCBIfam" id="NF008091">
    <property type="entry name" value="PRK10833.1"/>
    <property type="match status" value="1"/>
</dbReference>
<dbReference type="Proteomes" id="UP000305202">
    <property type="component" value="Unassembled WGS sequence"/>
</dbReference>
<evidence type="ECO:0000259" key="1">
    <source>
        <dbReference type="Pfam" id="PF05170"/>
    </source>
</evidence>
<dbReference type="Pfam" id="PF05170">
    <property type="entry name" value="AsmA"/>
    <property type="match status" value="1"/>
</dbReference>
<feature type="domain" description="AsmA" evidence="1">
    <location>
        <begin position="242"/>
        <end position="507"/>
    </location>
</feature>
<accession>A0ABY2SKZ7</accession>
<organism evidence="2 3">
    <name type="scientific">Martelella alba</name>
    <dbReference type="NCBI Taxonomy" id="2590451"/>
    <lineage>
        <taxon>Bacteria</taxon>
        <taxon>Pseudomonadati</taxon>
        <taxon>Pseudomonadota</taxon>
        <taxon>Alphaproteobacteria</taxon>
        <taxon>Hyphomicrobiales</taxon>
        <taxon>Aurantimonadaceae</taxon>
        <taxon>Martelella</taxon>
    </lineage>
</organism>
<comment type="caution">
    <text evidence="2">The sequence shown here is derived from an EMBL/GenBank/DDBJ whole genome shotgun (WGS) entry which is preliminary data.</text>
</comment>
<evidence type="ECO:0000313" key="3">
    <source>
        <dbReference type="Proteomes" id="UP000305202"/>
    </source>
</evidence>
<name>A0ABY2SKZ7_9HYPH</name>